<dbReference type="EC" id="1.1.1.169" evidence="4"/>
<feature type="domain" description="Ketopantoate reductase C-terminal" evidence="6">
    <location>
        <begin position="165"/>
        <end position="296"/>
    </location>
</feature>
<accession>A0A438MXL4</accession>
<organism evidence="7 8">
    <name type="scientific">Exophiala mesophila</name>
    <name type="common">Black yeast-like fungus</name>
    <dbReference type="NCBI Taxonomy" id="212818"/>
    <lineage>
        <taxon>Eukaryota</taxon>
        <taxon>Fungi</taxon>
        <taxon>Dikarya</taxon>
        <taxon>Ascomycota</taxon>
        <taxon>Pezizomycotina</taxon>
        <taxon>Eurotiomycetes</taxon>
        <taxon>Chaetothyriomycetidae</taxon>
        <taxon>Chaetothyriales</taxon>
        <taxon>Herpotrichiellaceae</taxon>
        <taxon>Exophiala</taxon>
    </lineage>
</organism>
<comment type="caution">
    <text evidence="7">The sequence shown here is derived from an EMBL/GenBank/DDBJ whole genome shotgun (WGS) entry which is preliminary data.</text>
</comment>
<dbReference type="NCBIfam" id="TIGR00745">
    <property type="entry name" value="apbA_panE"/>
    <property type="match status" value="1"/>
</dbReference>
<evidence type="ECO:0000256" key="4">
    <source>
        <dbReference type="RuleBase" id="RU362068"/>
    </source>
</evidence>
<dbReference type="VEuPathDB" id="FungiDB:PV10_02879"/>
<dbReference type="InterPro" id="IPR036291">
    <property type="entry name" value="NAD(P)-bd_dom_sf"/>
</dbReference>
<dbReference type="InterPro" id="IPR051402">
    <property type="entry name" value="KPR-Related"/>
</dbReference>
<dbReference type="Pfam" id="PF02558">
    <property type="entry name" value="ApbA"/>
    <property type="match status" value="2"/>
</dbReference>
<evidence type="ECO:0000256" key="3">
    <source>
        <dbReference type="ARBA" id="ARBA00023002"/>
    </source>
</evidence>
<evidence type="ECO:0000259" key="5">
    <source>
        <dbReference type="Pfam" id="PF02558"/>
    </source>
</evidence>
<feature type="domain" description="Ketopantoate reductase N-terminal" evidence="5">
    <location>
        <begin position="4"/>
        <end position="59"/>
    </location>
</feature>
<keyword evidence="3 4" id="KW-0560">Oxidoreductase</keyword>
<dbReference type="InterPro" id="IPR013328">
    <property type="entry name" value="6PGD_dom2"/>
</dbReference>
<comment type="catalytic activity">
    <reaction evidence="4">
        <text>(R)-pantoate + NADP(+) = 2-dehydropantoate + NADPH + H(+)</text>
        <dbReference type="Rhea" id="RHEA:16233"/>
        <dbReference type="ChEBI" id="CHEBI:11561"/>
        <dbReference type="ChEBI" id="CHEBI:15378"/>
        <dbReference type="ChEBI" id="CHEBI:15980"/>
        <dbReference type="ChEBI" id="CHEBI:57783"/>
        <dbReference type="ChEBI" id="CHEBI:58349"/>
        <dbReference type="EC" id="1.1.1.169"/>
    </reaction>
</comment>
<evidence type="ECO:0000259" key="6">
    <source>
        <dbReference type="Pfam" id="PF08546"/>
    </source>
</evidence>
<evidence type="ECO:0000256" key="2">
    <source>
        <dbReference type="ARBA" id="ARBA00022857"/>
    </source>
</evidence>
<dbReference type="SUPFAM" id="SSF48179">
    <property type="entry name" value="6-phosphogluconate dehydrogenase C-terminal domain-like"/>
    <property type="match status" value="1"/>
</dbReference>
<dbReference type="AlphaFoldDB" id="A0A438MXL4"/>
<dbReference type="GO" id="GO:0015940">
    <property type="term" value="P:pantothenate biosynthetic process"/>
    <property type="evidence" value="ECO:0007669"/>
    <property type="project" value="InterPro"/>
</dbReference>
<feature type="domain" description="Ketopantoate reductase N-terminal" evidence="5">
    <location>
        <begin position="67"/>
        <end position="133"/>
    </location>
</feature>
<dbReference type="SUPFAM" id="SSF51735">
    <property type="entry name" value="NAD(P)-binding Rossmann-fold domains"/>
    <property type="match status" value="1"/>
</dbReference>
<gene>
    <name evidence="7" type="ORF">B0A52_07807</name>
</gene>
<dbReference type="Proteomes" id="UP000288859">
    <property type="component" value="Unassembled WGS sequence"/>
</dbReference>
<dbReference type="Gene3D" id="3.40.50.720">
    <property type="entry name" value="NAD(P)-binding Rossmann-like Domain"/>
    <property type="match status" value="2"/>
</dbReference>
<evidence type="ECO:0000313" key="8">
    <source>
        <dbReference type="Proteomes" id="UP000288859"/>
    </source>
</evidence>
<dbReference type="PANTHER" id="PTHR21708:SF30">
    <property type="entry name" value="2-DEHYDROPANTOATE 2-REDUCTASE-RELATED"/>
    <property type="match status" value="1"/>
</dbReference>
<dbReference type="FunFam" id="1.10.1040.10:FF:000017">
    <property type="entry name" value="2-dehydropantoate 2-reductase"/>
    <property type="match status" value="1"/>
</dbReference>
<comment type="similarity">
    <text evidence="1 4">Belongs to the ketopantoate reductase family.</text>
</comment>
<dbReference type="InterPro" id="IPR008927">
    <property type="entry name" value="6-PGluconate_DH-like_C_sf"/>
</dbReference>
<evidence type="ECO:0000313" key="7">
    <source>
        <dbReference type="EMBL" id="RVX67684.1"/>
    </source>
</evidence>
<dbReference type="PANTHER" id="PTHR21708">
    <property type="entry name" value="PROBABLE 2-DEHYDROPANTOATE 2-REDUCTASE"/>
    <property type="match status" value="1"/>
</dbReference>
<proteinExistence type="inferred from homology"/>
<dbReference type="GO" id="GO:0005737">
    <property type="term" value="C:cytoplasm"/>
    <property type="evidence" value="ECO:0007669"/>
    <property type="project" value="TreeGrafter"/>
</dbReference>
<name>A0A438MXL4_EXOME</name>
<keyword evidence="2 4" id="KW-0521">NADP</keyword>
<comment type="function">
    <text evidence="4">Catalyzes the NADPH-dependent reduction of ketopantoate into pantoic acid.</text>
</comment>
<sequence>MKALVFGAGSVGCVYGYILHNAGVDLAVVCRSNLAAVRNSGISIDSELYGQVHYNPKAAGSALPGICEQIQEAVGERTAIVLAQNGIDIEREYAQRYPDNAIISGVVWLATTQLSPGMIKAGKAEKLEIGTYPASAPASHKQKAEQLSELWSQGSPGGGAPVYEDIQPQRWLKLTVNATWNPIAALTRCDGGTLSLIAEQASATDILVRTMHQVGAVAASTGCAGLVTDAHVKRVMQFYHSQRATPESGKESSMLMDVNAGRPLEVEAILGNLLRIARENKVNVPDLELLYFLVLALDHSNAKRK</sequence>
<reference evidence="7 8" key="1">
    <citation type="submission" date="2017-03" db="EMBL/GenBank/DDBJ databases">
        <title>Genomes of endolithic fungi from Antarctica.</title>
        <authorList>
            <person name="Coleine C."/>
            <person name="Masonjones S."/>
            <person name="Stajich J.E."/>
        </authorList>
    </citation>
    <scope>NUCLEOTIDE SEQUENCE [LARGE SCALE GENOMIC DNA]</scope>
    <source>
        <strain evidence="7 8">CCFEE 6314</strain>
    </source>
</reference>
<dbReference type="Gene3D" id="1.10.1040.10">
    <property type="entry name" value="N-(1-d-carboxylethyl)-l-norvaline Dehydrogenase, domain 2"/>
    <property type="match status" value="1"/>
</dbReference>
<dbReference type="GO" id="GO:0008677">
    <property type="term" value="F:2-dehydropantoate 2-reductase activity"/>
    <property type="evidence" value="ECO:0007669"/>
    <property type="project" value="UniProtKB-EC"/>
</dbReference>
<protein>
    <recommendedName>
        <fullName evidence="4">2-dehydropantoate 2-reductase</fullName>
        <ecNumber evidence="4">1.1.1.169</ecNumber>
    </recommendedName>
    <alternativeName>
        <fullName evidence="4">Ketopantoate reductase</fullName>
    </alternativeName>
</protein>
<dbReference type="Pfam" id="PF08546">
    <property type="entry name" value="ApbA_C"/>
    <property type="match status" value="1"/>
</dbReference>
<dbReference type="OrthoDB" id="3609at2759"/>
<dbReference type="InterPro" id="IPR003710">
    <property type="entry name" value="ApbA"/>
</dbReference>
<dbReference type="EMBL" id="NAJM01000045">
    <property type="protein sequence ID" value="RVX67684.1"/>
    <property type="molecule type" value="Genomic_DNA"/>
</dbReference>
<evidence type="ECO:0000256" key="1">
    <source>
        <dbReference type="ARBA" id="ARBA00007870"/>
    </source>
</evidence>
<dbReference type="InterPro" id="IPR013752">
    <property type="entry name" value="KPA_reductase"/>
</dbReference>
<dbReference type="InterPro" id="IPR013332">
    <property type="entry name" value="KPR_N"/>
</dbReference>